<dbReference type="AlphaFoldDB" id="M0ICH7"/>
<evidence type="ECO:0000313" key="2">
    <source>
        <dbReference type="Proteomes" id="UP000011577"/>
    </source>
</evidence>
<dbReference type="InterPro" id="IPR017576">
    <property type="entry name" value="CRISPR-assoc_prot_Csc1"/>
</dbReference>
<proteinExistence type="predicted"/>
<dbReference type="Pfam" id="PF26241">
    <property type="entry name" value="Cas_Csc1"/>
    <property type="match status" value="1"/>
</dbReference>
<dbReference type="RefSeq" id="WP_006600196.1">
    <property type="nucleotide sequence ID" value="NZ_AOLL01000004.1"/>
</dbReference>
<evidence type="ECO:0000313" key="1">
    <source>
        <dbReference type="EMBL" id="ELZ94461.1"/>
    </source>
</evidence>
<evidence type="ECO:0008006" key="3">
    <source>
        <dbReference type="Google" id="ProtNLM"/>
    </source>
</evidence>
<accession>M0ICH7</accession>
<dbReference type="NCBIfam" id="TIGR03159">
    <property type="entry name" value="cas_Csc1"/>
    <property type="match status" value="1"/>
</dbReference>
<organism evidence="1 2">
    <name type="scientific">Haloferax volcanii JCM 10717</name>
    <dbReference type="NCBI Taxonomy" id="1227458"/>
    <lineage>
        <taxon>Archaea</taxon>
        <taxon>Methanobacteriati</taxon>
        <taxon>Methanobacteriota</taxon>
        <taxon>Stenosarchaea group</taxon>
        <taxon>Halobacteria</taxon>
        <taxon>Halobacteriales</taxon>
        <taxon>Haloferacaceae</taxon>
        <taxon>Haloferax</taxon>
    </lineage>
</organism>
<dbReference type="EMBL" id="AOLL01000004">
    <property type="protein sequence ID" value="ELZ94461.1"/>
    <property type="molecule type" value="Genomic_DNA"/>
</dbReference>
<comment type="caution">
    <text evidence="1">The sequence shown here is derived from an EMBL/GenBank/DDBJ whole genome shotgun (WGS) entry which is preliminary data.</text>
</comment>
<dbReference type="Proteomes" id="UP000011577">
    <property type="component" value="Unassembled WGS sequence"/>
</dbReference>
<sequence length="243" mass="26766">MMAALEVTLRTQGEIWFASREVGRLADTEPYFLNTALYYAFGFASGRYVDRLFEPTYLDDTDGVSEELYVTPATPSDSTGSGLANRITSTYNTSSDDYATINYSAQDDPDAKQNLPTYGRRRVLGHGNELTCYLLGRGLSTSELESRVPGYIRLGKKRGKARVETEPLDVSQDTGEFDLGHPIGAYDTDLTPVGNLVTKRMRPTPLVMQASYDGTYVELGPTNLDGKNGVQLPADATFLKTKR</sequence>
<name>M0ICH7_HALVO</name>
<gene>
    <name evidence="1" type="ORF">C452_02155</name>
</gene>
<reference evidence="1 2" key="1">
    <citation type="journal article" date="2014" name="PLoS Genet.">
        <title>Phylogenetically driven sequencing of extremely halophilic archaea reveals strategies for static and dynamic osmo-response.</title>
        <authorList>
            <person name="Becker E.A."/>
            <person name="Seitzer P.M."/>
            <person name="Tritt A."/>
            <person name="Larsen D."/>
            <person name="Krusor M."/>
            <person name="Yao A.I."/>
            <person name="Wu D."/>
            <person name="Madern D."/>
            <person name="Eisen J.A."/>
            <person name="Darling A.E."/>
            <person name="Facciotti M.T."/>
        </authorList>
    </citation>
    <scope>NUCLEOTIDE SEQUENCE [LARGE SCALE GENOMIC DNA]</scope>
    <source>
        <strain evidence="1 2">JCM 10717</strain>
    </source>
</reference>
<protein>
    <recommendedName>
        <fullName evidence="3">CRISPR-associated protein Csc1</fullName>
    </recommendedName>
</protein>